<dbReference type="GO" id="GO:0003964">
    <property type="term" value="F:RNA-directed DNA polymerase activity"/>
    <property type="evidence" value="ECO:0007669"/>
    <property type="project" value="UniProtKB-KW"/>
</dbReference>
<protein>
    <submittedName>
        <fullName evidence="2">Reverse transcriptase</fullName>
    </submittedName>
</protein>
<keyword evidence="2" id="KW-0808">Transferase</keyword>
<gene>
    <name evidence="2" type="ORF">C2845_PM17G05910</name>
</gene>
<proteinExistence type="predicted"/>
<comment type="caution">
    <text evidence="2">The sequence shown here is derived from an EMBL/GenBank/DDBJ whole genome shotgun (WGS) entry which is preliminary data.</text>
</comment>
<dbReference type="EMBL" id="PQIB02000014">
    <property type="protein sequence ID" value="RLM69989.1"/>
    <property type="molecule type" value="Genomic_DNA"/>
</dbReference>
<keyword evidence="2" id="KW-0695">RNA-directed DNA polymerase</keyword>
<dbReference type="Proteomes" id="UP000275267">
    <property type="component" value="Unassembled WGS sequence"/>
</dbReference>
<feature type="region of interest" description="Disordered" evidence="1">
    <location>
        <begin position="93"/>
        <end position="197"/>
    </location>
</feature>
<sequence>MSYVIALRRDICSFRQNERESVGYAWFRFLGLVESGPKLSIPESSLLRNFYEGLNKSLAYYLDAANGGSFLHKSPAEGREFLDSTMEYIPFQHWPKPHRDKHGSSHEDLIAAESNPSPPISLDSAIEPSPKSRTSKGEEIQPLMFSSQFEADSSGNNKNTSNLLDAQSGEEPFSVHTDRSQNPLTEPSLRPTVPPVPLDPLDKANLMEVMKEELSDEVRYFSEAIWNSSPLTIIPCSIRGITVEAHPNPLMEVNIMPWHLPYTFLGNVTLKPSNKLIKSCPSGHILECRGVASAVMLSIDKIEVNLDFHIFDILDLDLLLGYPLEKCLEASQGSLDEQLRETTSAITTPCLENPMAKPFPKQNTLEGMMHLSPFVSSELVLFEVAKSATSKEYA</sequence>
<name>A0A3L6Q4Z6_PANMI</name>
<accession>A0A3L6Q4Z6</accession>
<keyword evidence="3" id="KW-1185">Reference proteome</keyword>
<keyword evidence="2" id="KW-0548">Nucleotidyltransferase</keyword>
<evidence type="ECO:0000256" key="1">
    <source>
        <dbReference type="SAM" id="MobiDB-lite"/>
    </source>
</evidence>
<dbReference type="AlphaFoldDB" id="A0A3L6Q4Z6"/>
<feature type="compositionally biased region" description="Polar residues" evidence="1">
    <location>
        <begin position="144"/>
        <end position="165"/>
    </location>
</feature>
<evidence type="ECO:0000313" key="2">
    <source>
        <dbReference type="EMBL" id="RLM69989.1"/>
    </source>
</evidence>
<dbReference type="STRING" id="4540.A0A3L6Q4Z6"/>
<dbReference type="OrthoDB" id="1305902at2759"/>
<evidence type="ECO:0000313" key="3">
    <source>
        <dbReference type="Proteomes" id="UP000275267"/>
    </source>
</evidence>
<organism evidence="2 3">
    <name type="scientific">Panicum miliaceum</name>
    <name type="common">Proso millet</name>
    <name type="synonym">Broomcorn millet</name>
    <dbReference type="NCBI Taxonomy" id="4540"/>
    <lineage>
        <taxon>Eukaryota</taxon>
        <taxon>Viridiplantae</taxon>
        <taxon>Streptophyta</taxon>
        <taxon>Embryophyta</taxon>
        <taxon>Tracheophyta</taxon>
        <taxon>Spermatophyta</taxon>
        <taxon>Magnoliopsida</taxon>
        <taxon>Liliopsida</taxon>
        <taxon>Poales</taxon>
        <taxon>Poaceae</taxon>
        <taxon>PACMAD clade</taxon>
        <taxon>Panicoideae</taxon>
        <taxon>Panicodae</taxon>
        <taxon>Paniceae</taxon>
        <taxon>Panicinae</taxon>
        <taxon>Panicum</taxon>
        <taxon>Panicum sect. Panicum</taxon>
    </lineage>
</organism>
<reference evidence="3" key="1">
    <citation type="journal article" date="2019" name="Nat. Commun.">
        <title>The genome of broomcorn millet.</title>
        <authorList>
            <person name="Zou C."/>
            <person name="Miki D."/>
            <person name="Li D."/>
            <person name="Tang Q."/>
            <person name="Xiao L."/>
            <person name="Rajput S."/>
            <person name="Deng P."/>
            <person name="Jia W."/>
            <person name="Huang R."/>
            <person name="Zhang M."/>
            <person name="Sun Y."/>
            <person name="Hu J."/>
            <person name="Fu X."/>
            <person name="Schnable P.S."/>
            <person name="Li F."/>
            <person name="Zhang H."/>
            <person name="Feng B."/>
            <person name="Zhu X."/>
            <person name="Liu R."/>
            <person name="Schnable J.C."/>
            <person name="Zhu J.-K."/>
            <person name="Zhang H."/>
        </authorList>
    </citation>
    <scope>NUCLEOTIDE SEQUENCE [LARGE SCALE GENOMIC DNA]</scope>
</reference>